<feature type="transmembrane region" description="Helical" evidence="1">
    <location>
        <begin position="452"/>
        <end position="472"/>
    </location>
</feature>
<keyword evidence="1" id="KW-0812">Transmembrane</keyword>
<keyword evidence="1" id="KW-1133">Transmembrane helix</keyword>
<organism evidence="2 3">
    <name type="scientific">Spironucleus salmonicida</name>
    <dbReference type="NCBI Taxonomy" id="348837"/>
    <lineage>
        <taxon>Eukaryota</taxon>
        <taxon>Metamonada</taxon>
        <taxon>Diplomonadida</taxon>
        <taxon>Hexamitidae</taxon>
        <taxon>Hexamitinae</taxon>
        <taxon>Spironucleus</taxon>
    </lineage>
</organism>
<dbReference type="GeneID" id="94299905"/>
<gene>
    <name evidence="2" type="ORF">SS50377_25882</name>
</gene>
<dbReference type="RefSeq" id="XP_067762464.1">
    <property type="nucleotide sequence ID" value="XM_067909708.1"/>
</dbReference>
<accession>A0A9P8LP38</accession>
<evidence type="ECO:0000313" key="2">
    <source>
        <dbReference type="EMBL" id="KAH0571691.1"/>
    </source>
</evidence>
<name>A0A9P8LP38_9EUKA</name>
<dbReference type="KEGG" id="ssao:94299905"/>
<proteinExistence type="predicted"/>
<keyword evidence="3" id="KW-1185">Reference proteome</keyword>
<sequence>MNALNVQMLMLCYFHRIMSPLVISQNHAQIDVLICNKNQSSKEIAIKLTVGHRFVFTIAHSDSDTVQTLVFDLRNHYVSSINYALLQFEVFGTPLLIEKIKVVDDTVQTCIKLARLGIDIKDGVIALLYDDNQCKDVIALMKFTVHFRTDDGNYSHLMYSRDQLNQTSRKSINCSVAGKYDPSQVEQAFFNCCGNNLQCFQMLRDKFQLKSNSANITVHFAINNFETIQRYHNVYVDSVQHAEVISEIALDYDEVKALLLLFYEDFLPSYINKVEMQIQIDEYFFVLQADGISMGYSTSCAVETTYNSYSLCSMNIMKANEIVQQNTLREFPITLFLRNNETNILFRKVSYNNTINSFENRIDVANYFRGGYFYFVFNANMGLDIEAEIHIPGRPMLKARLEASELYVYRWKFQDYKQFTGQTVDFFLFMENEHNAGKTQFLYSVQIYQQTITWQVNLLISAVCFGLCLLFLGEKYSDVDEEQFSIS</sequence>
<comment type="caution">
    <text evidence="2">The sequence shown here is derived from an EMBL/GenBank/DDBJ whole genome shotgun (WGS) entry which is preliminary data.</text>
</comment>
<reference evidence="2 3" key="1">
    <citation type="journal article" date="2014" name="PLoS Genet.">
        <title>The Genome of Spironucleus salmonicida Highlights a Fish Pathogen Adapted to Fluctuating Environments.</title>
        <authorList>
            <person name="Xu F."/>
            <person name="Jerlstrom-Hultqvist J."/>
            <person name="Einarsson E."/>
            <person name="Astvaldsson A."/>
            <person name="Svard S.G."/>
            <person name="Andersson J.O."/>
        </authorList>
    </citation>
    <scope>NUCLEOTIDE SEQUENCE [LARGE SCALE GENOMIC DNA]</scope>
    <source>
        <strain evidence="2 3">ATCC 50377</strain>
    </source>
</reference>
<evidence type="ECO:0000256" key="1">
    <source>
        <dbReference type="SAM" id="Phobius"/>
    </source>
</evidence>
<dbReference type="AlphaFoldDB" id="A0A9P8LP38"/>
<keyword evidence="1" id="KW-0472">Membrane</keyword>
<evidence type="ECO:0000313" key="3">
    <source>
        <dbReference type="Proteomes" id="UP000018208"/>
    </source>
</evidence>
<dbReference type="Proteomes" id="UP000018208">
    <property type="component" value="Unassembled WGS sequence"/>
</dbReference>
<dbReference type="EMBL" id="AUWU02000006">
    <property type="protein sequence ID" value="KAH0571691.1"/>
    <property type="molecule type" value="Genomic_DNA"/>
</dbReference>
<protein>
    <submittedName>
        <fullName evidence="2">Uncharacterized protein</fullName>
    </submittedName>
</protein>